<name>A0A815YCA7_9BILA</name>
<dbReference type="Pfam" id="PF00001">
    <property type="entry name" value="7tm_1"/>
    <property type="match status" value="1"/>
</dbReference>
<dbReference type="PANTHER" id="PTHR24243:SF230">
    <property type="entry name" value="G-PROTEIN COUPLED RECEPTORS FAMILY 1 PROFILE DOMAIN-CONTAINING PROTEIN"/>
    <property type="match status" value="1"/>
</dbReference>
<dbReference type="EMBL" id="CAJNOL010003590">
    <property type="protein sequence ID" value="CAF1567981.1"/>
    <property type="molecule type" value="Genomic_DNA"/>
</dbReference>
<dbReference type="InterPro" id="IPR000276">
    <property type="entry name" value="GPCR_Rhodpsn"/>
</dbReference>
<evidence type="ECO:0000256" key="6">
    <source>
        <dbReference type="ARBA" id="ARBA00023170"/>
    </source>
</evidence>
<evidence type="ECO:0000313" key="12">
    <source>
        <dbReference type="Proteomes" id="UP000663870"/>
    </source>
</evidence>
<dbReference type="GO" id="GO:0005886">
    <property type="term" value="C:plasma membrane"/>
    <property type="evidence" value="ECO:0007669"/>
    <property type="project" value="TreeGrafter"/>
</dbReference>
<gene>
    <name evidence="11" type="ORF">JXQ802_LOCUS44922</name>
    <name evidence="10" type="ORF">PYM288_LOCUS29451</name>
</gene>
<reference evidence="11" key="1">
    <citation type="submission" date="2021-02" db="EMBL/GenBank/DDBJ databases">
        <authorList>
            <person name="Nowell W R."/>
        </authorList>
    </citation>
    <scope>NUCLEOTIDE SEQUENCE</scope>
</reference>
<evidence type="ECO:0000259" key="9">
    <source>
        <dbReference type="PROSITE" id="PS50262"/>
    </source>
</evidence>
<dbReference type="GO" id="GO:0004930">
    <property type="term" value="F:G protein-coupled receptor activity"/>
    <property type="evidence" value="ECO:0007669"/>
    <property type="project" value="UniProtKB-KW"/>
</dbReference>
<feature type="transmembrane region" description="Helical" evidence="8">
    <location>
        <begin position="284"/>
        <end position="306"/>
    </location>
</feature>
<evidence type="ECO:0000313" key="11">
    <source>
        <dbReference type="EMBL" id="CAF1567981.1"/>
    </source>
</evidence>
<evidence type="ECO:0000256" key="3">
    <source>
        <dbReference type="ARBA" id="ARBA00022989"/>
    </source>
</evidence>
<feature type="domain" description="G-protein coupled receptors family 1 profile" evidence="9">
    <location>
        <begin position="51"/>
        <end position="352"/>
    </location>
</feature>
<keyword evidence="2 8" id="KW-0812">Transmembrane</keyword>
<keyword evidence="5 8" id="KW-0472">Membrane</keyword>
<feature type="transmembrane region" description="Helical" evidence="8">
    <location>
        <begin position="105"/>
        <end position="126"/>
    </location>
</feature>
<dbReference type="PANTHER" id="PTHR24243">
    <property type="entry name" value="G-PROTEIN COUPLED RECEPTOR"/>
    <property type="match status" value="1"/>
</dbReference>
<evidence type="ECO:0000256" key="5">
    <source>
        <dbReference type="ARBA" id="ARBA00023136"/>
    </source>
</evidence>
<evidence type="ECO:0000256" key="1">
    <source>
        <dbReference type="ARBA" id="ARBA00004141"/>
    </source>
</evidence>
<sequence length="448" mass="52708">MVSVPDFCHNTSVILNEISYQYLSECWAEWRISEYLRIYLPLIILPISLISNCLSFSALRSRHMRGTATAFFMLVLSVLDPLVLLTKHLVYFPTFLSTKVILCKFIYFLIYVVGYTNVWILVIMTADKFFAVWFPLKVAYFCTITRAKYVCIFLLITTSIISFHHFWTIKSFPHPKDATKGVCFYDMSHYSSIQHIWRYIDFIIWCFLPFILISMLSMLIILKLRQKQNHLHSNIQKIMYTNMKSREVENKNHLNTYKTGNQDIVMRSNQKTDIIRLQHRHITFMLLAVAGVFLLCTLPNSIYFVLEIRYGFNKQPTVNDYYQWLRYRRLTILTILMYQLSDLQHAANFFIYLLASGKFRQSVLNTCVSIIHILSALLTCSYHHRTNSKQNRNKRHDNGQYGMSSHPSASEMLNIIRPSRDTSNKSQQAKVDYNYQAFFSKSTTTKLL</sequence>
<accession>A0A815YCA7</accession>
<proteinExistence type="predicted"/>
<evidence type="ECO:0000256" key="4">
    <source>
        <dbReference type="ARBA" id="ARBA00023040"/>
    </source>
</evidence>
<keyword evidence="7" id="KW-0807">Transducer</keyword>
<organism evidence="11 12">
    <name type="scientific">Rotaria sordida</name>
    <dbReference type="NCBI Taxonomy" id="392033"/>
    <lineage>
        <taxon>Eukaryota</taxon>
        <taxon>Metazoa</taxon>
        <taxon>Spiralia</taxon>
        <taxon>Gnathifera</taxon>
        <taxon>Rotifera</taxon>
        <taxon>Eurotatoria</taxon>
        <taxon>Bdelloidea</taxon>
        <taxon>Philodinida</taxon>
        <taxon>Philodinidae</taxon>
        <taxon>Rotaria</taxon>
    </lineage>
</organism>
<protein>
    <recommendedName>
        <fullName evidence="9">G-protein coupled receptors family 1 profile domain-containing protein</fullName>
    </recommendedName>
</protein>
<keyword evidence="12" id="KW-1185">Reference proteome</keyword>
<feature type="transmembrane region" description="Helical" evidence="8">
    <location>
        <begin position="362"/>
        <end position="384"/>
    </location>
</feature>
<keyword evidence="3 8" id="KW-1133">Transmembrane helix</keyword>
<dbReference type="PROSITE" id="PS50262">
    <property type="entry name" value="G_PROTEIN_RECEP_F1_2"/>
    <property type="match status" value="1"/>
</dbReference>
<dbReference type="SUPFAM" id="SSF81321">
    <property type="entry name" value="Family A G protein-coupled receptor-like"/>
    <property type="match status" value="1"/>
</dbReference>
<keyword evidence="4" id="KW-0297">G-protein coupled receptor</keyword>
<evidence type="ECO:0000256" key="8">
    <source>
        <dbReference type="SAM" id="Phobius"/>
    </source>
</evidence>
<feature type="transmembrane region" description="Helical" evidence="8">
    <location>
        <begin position="38"/>
        <end position="59"/>
    </location>
</feature>
<evidence type="ECO:0000256" key="7">
    <source>
        <dbReference type="ARBA" id="ARBA00023224"/>
    </source>
</evidence>
<feature type="transmembrane region" description="Helical" evidence="8">
    <location>
        <begin position="202"/>
        <end position="222"/>
    </location>
</feature>
<dbReference type="InterPro" id="IPR017452">
    <property type="entry name" value="GPCR_Rhodpsn_7TM"/>
</dbReference>
<dbReference type="AlphaFoldDB" id="A0A815YCA7"/>
<dbReference type="CDD" id="cd14978">
    <property type="entry name" value="7tmA_FMRFamide_R-like"/>
    <property type="match status" value="1"/>
</dbReference>
<dbReference type="EMBL" id="CAJNOH010002420">
    <property type="protein sequence ID" value="CAF1292131.1"/>
    <property type="molecule type" value="Genomic_DNA"/>
</dbReference>
<dbReference type="Gene3D" id="1.20.1070.10">
    <property type="entry name" value="Rhodopsin 7-helix transmembrane proteins"/>
    <property type="match status" value="1"/>
</dbReference>
<keyword evidence="6" id="KW-0675">Receptor</keyword>
<comment type="subcellular location">
    <subcellularLocation>
        <location evidence="1">Membrane</location>
        <topology evidence="1">Multi-pass membrane protein</topology>
    </subcellularLocation>
</comment>
<dbReference type="PRINTS" id="PR00237">
    <property type="entry name" value="GPCRRHODOPSN"/>
</dbReference>
<evidence type="ECO:0000256" key="2">
    <source>
        <dbReference type="ARBA" id="ARBA00022692"/>
    </source>
</evidence>
<feature type="transmembrane region" description="Helical" evidence="8">
    <location>
        <begin position="66"/>
        <end position="85"/>
    </location>
</feature>
<dbReference type="Proteomes" id="UP000663854">
    <property type="component" value="Unassembled WGS sequence"/>
</dbReference>
<comment type="caution">
    <text evidence="11">The sequence shown here is derived from an EMBL/GenBank/DDBJ whole genome shotgun (WGS) entry which is preliminary data.</text>
</comment>
<feature type="transmembrane region" description="Helical" evidence="8">
    <location>
        <begin position="147"/>
        <end position="167"/>
    </location>
</feature>
<evidence type="ECO:0000313" key="10">
    <source>
        <dbReference type="EMBL" id="CAF1292131.1"/>
    </source>
</evidence>
<dbReference type="Proteomes" id="UP000663870">
    <property type="component" value="Unassembled WGS sequence"/>
</dbReference>